<evidence type="ECO:0000313" key="10">
    <source>
        <dbReference type="EMBL" id="KRM89822.1"/>
    </source>
</evidence>
<evidence type="ECO:0000256" key="5">
    <source>
        <dbReference type="ARBA" id="ARBA00022741"/>
    </source>
</evidence>
<organism evidence="10 11">
    <name type="scientific">Fructilactobacillus florum DSM 22689 = JCM 16035</name>
    <dbReference type="NCBI Taxonomy" id="1423745"/>
    <lineage>
        <taxon>Bacteria</taxon>
        <taxon>Bacillati</taxon>
        <taxon>Bacillota</taxon>
        <taxon>Bacilli</taxon>
        <taxon>Lactobacillales</taxon>
        <taxon>Lactobacillaceae</taxon>
        <taxon>Fructilactobacillus</taxon>
    </lineage>
</organism>
<evidence type="ECO:0000256" key="8">
    <source>
        <dbReference type="ARBA" id="ARBA00023136"/>
    </source>
</evidence>
<keyword evidence="5" id="KW-0547">Nucleotide-binding</keyword>
<keyword evidence="3" id="KW-0813">Transport</keyword>
<keyword evidence="8" id="KW-0472">Membrane</keyword>
<evidence type="ECO:0000256" key="7">
    <source>
        <dbReference type="ARBA" id="ARBA00022970"/>
    </source>
</evidence>
<dbReference type="PATRIC" id="fig|1423745.4.peg.315"/>
<evidence type="ECO:0000256" key="4">
    <source>
        <dbReference type="ARBA" id="ARBA00022475"/>
    </source>
</evidence>
<dbReference type="InterPro" id="IPR027417">
    <property type="entry name" value="P-loop_NTPase"/>
</dbReference>
<dbReference type="Proteomes" id="UP000051586">
    <property type="component" value="Unassembled WGS sequence"/>
</dbReference>
<comment type="similarity">
    <text evidence="2">Belongs to the ABC transporter superfamily.</text>
</comment>
<evidence type="ECO:0000256" key="2">
    <source>
        <dbReference type="ARBA" id="ARBA00005417"/>
    </source>
</evidence>
<dbReference type="GO" id="GO:0005524">
    <property type="term" value="F:ATP binding"/>
    <property type="evidence" value="ECO:0007669"/>
    <property type="project" value="UniProtKB-KW"/>
</dbReference>
<dbReference type="Gene3D" id="3.40.50.300">
    <property type="entry name" value="P-loop containing nucleotide triphosphate hydrolases"/>
    <property type="match status" value="1"/>
</dbReference>
<dbReference type="AlphaFoldDB" id="A0A0R2CDF6"/>
<proteinExistence type="inferred from homology"/>
<dbReference type="RefSeq" id="WP_009167082.1">
    <property type="nucleotide sequence ID" value="NZ_AYZI01000012.1"/>
</dbReference>
<dbReference type="CDD" id="cd03262">
    <property type="entry name" value="ABC_HisP_GlnQ"/>
    <property type="match status" value="1"/>
</dbReference>
<dbReference type="SUPFAM" id="SSF52540">
    <property type="entry name" value="P-loop containing nucleoside triphosphate hydrolases"/>
    <property type="match status" value="1"/>
</dbReference>
<evidence type="ECO:0000256" key="1">
    <source>
        <dbReference type="ARBA" id="ARBA00004202"/>
    </source>
</evidence>
<name>A0A0R2CDF6_9LACO</name>
<dbReference type="InterPro" id="IPR003439">
    <property type="entry name" value="ABC_transporter-like_ATP-bd"/>
</dbReference>
<evidence type="ECO:0000256" key="6">
    <source>
        <dbReference type="ARBA" id="ARBA00022840"/>
    </source>
</evidence>
<dbReference type="GO" id="GO:0016887">
    <property type="term" value="F:ATP hydrolysis activity"/>
    <property type="evidence" value="ECO:0007669"/>
    <property type="project" value="InterPro"/>
</dbReference>
<dbReference type="InterPro" id="IPR050086">
    <property type="entry name" value="MetN_ABC_transporter-like"/>
</dbReference>
<dbReference type="PROSITE" id="PS00211">
    <property type="entry name" value="ABC_TRANSPORTER_1"/>
    <property type="match status" value="1"/>
</dbReference>
<keyword evidence="6" id="KW-0067">ATP-binding</keyword>
<dbReference type="InterPro" id="IPR030679">
    <property type="entry name" value="ABC_ATPase_HisP-typ"/>
</dbReference>
<evidence type="ECO:0000313" key="11">
    <source>
        <dbReference type="Proteomes" id="UP000051586"/>
    </source>
</evidence>
<comment type="caution">
    <text evidence="10">The sequence shown here is derived from an EMBL/GenBank/DDBJ whole genome shotgun (WGS) entry which is preliminary data.</text>
</comment>
<feature type="domain" description="ABC transporter" evidence="9">
    <location>
        <begin position="11"/>
        <end position="246"/>
    </location>
</feature>
<dbReference type="STRING" id="1423745.GCA_001311215_01960"/>
<dbReference type="PIRSF" id="PIRSF039085">
    <property type="entry name" value="ABC_ATPase_HisP"/>
    <property type="match status" value="1"/>
</dbReference>
<reference evidence="10 11" key="1">
    <citation type="journal article" date="2015" name="Genome Announc.">
        <title>Expanding the biotechnology potential of lactobacilli through comparative genomics of 213 strains and associated genera.</title>
        <authorList>
            <person name="Sun Z."/>
            <person name="Harris H.M."/>
            <person name="McCann A."/>
            <person name="Guo C."/>
            <person name="Argimon S."/>
            <person name="Zhang W."/>
            <person name="Yang X."/>
            <person name="Jeffery I.B."/>
            <person name="Cooney J.C."/>
            <person name="Kagawa T.F."/>
            <person name="Liu W."/>
            <person name="Song Y."/>
            <person name="Salvetti E."/>
            <person name="Wrobel A."/>
            <person name="Rasinkangas P."/>
            <person name="Parkhill J."/>
            <person name="Rea M.C."/>
            <person name="O'Sullivan O."/>
            <person name="Ritari J."/>
            <person name="Douillard F.P."/>
            <person name="Paul Ross R."/>
            <person name="Yang R."/>
            <person name="Briner A.E."/>
            <person name="Felis G.E."/>
            <person name="de Vos W.M."/>
            <person name="Barrangou R."/>
            <person name="Klaenhammer T.R."/>
            <person name="Caufield P.W."/>
            <person name="Cui Y."/>
            <person name="Zhang H."/>
            <person name="O'Toole P.W."/>
        </authorList>
    </citation>
    <scope>NUCLEOTIDE SEQUENCE [LARGE SCALE GENOMIC DNA]</scope>
    <source>
        <strain evidence="10 11">DSM 22689</strain>
    </source>
</reference>
<keyword evidence="7" id="KW-0029">Amino-acid transport</keyword>
<dbReference type="FunFam" id="3.40.50.300:FF:000020">
    <property type="entry name" value="Amino acid ABC transporter ATP-binding component"/>
    <property type="match status" value="1"/>
</dbReference>
<gene>
    <name evidence="10" type="ORF">FC87_GL000305</name>
</gene>
<dbReference type="PROSITE" id="PS50893">
    <property type="entry name" value="ABC_TRANSPORTER_2"/>
    <property type="match status" value="1"/>
</dbReference>
<dbReference type="InterPro" id="IPR003593">
    <property type="entry name" value="AAA+_ATPase"/>
</dbReference>
<dbReference type="Pfam" id="PF00005">
    <property type="entry name" value="ABC_tran"/>
    <property type="match status" value="1"/>
</dbReference>
<dbReference type="SMART" id="SM00382">
    <property type="entry name" value="AAA"/>
    <property type="match status" value="1"/>
</dbReference>
<dbReference type="PANTHER" id="PTHR43166:SF9">
    <property type="entry name" value="GLUTAMATE_ASPARTATE IMPORT ATP-BINDING PROTEIN GLTL"/>
    <property type="match status" value="1"/>
</dbReference>
<dbReference type="EMBL" id="AYZI01000012">
    <property type="protein sequence ID" value="KRM89822.1"/>
    <property type="molecule type" value="Genomic_DNA"/>
</dbReference>
<accession>A0A0R2CDF6</accession>
<protein>
    <submittedName>
        <fullName evidence="10">Phosphonate-transporting ATPase</fullName>
    </submittedName>
</protein>
<dbReference type="GO" id="GO:0005886">
    <property type="term" value="C:plasma membrane"/>
    <property type="evidence" value="ECO:0007669"/>
    <property type="project" value="UniProtKB-SubCell"/>
</dbReference>
<evidence type="ECO:0000256" key="3">
    <source>
        <dbReference type="ARBA" id="ARBA00022448"/>
    </source>
</evidence>
<evidence type="ECO:0000259" key="9">
    <source>
        <dbReference type="PROSITE" id="PS50893"/>
    </source>
</evidence>
<dbReference type="GO" id="GO:0015424">
    <property type="term" value="F:ABC-type amino acid transporter activity"/>
    <property type="evidence" value="ECO:0007669"/>
    <property type="project" value="InterPro"/>
</dbReference>
<dbReference type="PANTHER" id="PTHR43166">
    <property type="entry name" value="AMINO ACID IMPORT ATP-BINDING PROTEIN"/>
    <property type="match status" value="1"/>
</dbReference>
<keyword evidence="4" id="KW-1003">Cell membrane</keyword>
<comment type="subcellular location">
    <subcellularLocation>
        <location evidence="1">Cell membrane</location>
        <topology evidence="1">Peripheral membrane protein</topology>
    </subcellularLocation>
</comment>
<sequence length="252" mass="27121">MAKAATQVPLLQIKNLKKDFGDQQILKGIDGTVNAGQVICIIGPSGSGKSTLLRCLNHLEQPTSGSVLVDGKALHDFTNKELASLGERIGMVFQDFNLFPNLTVIENVKLAPKRVKGMSDQAAEAVGMKLLAQVGLAEKAAVYPASLSGGQAQRVAMARALAMHPEVMLFDEPTSALDPEMVGEVLHVMQGLAETGMTMVVVTHEMGFARKVADEVWFMADGQLQEKAAPETLFSAPATDRAREFIDKIIEY</sequence>
<dbReference type="InterPro" id="IPR017871">
    <property type="entry name" value="ABC_transporter-like_CS"/>
</dbReference>